<dbReference type="GO" id="GO:0005886">
    <property type="term" value="C:plasma membrane"/>
    <property type="evidence" value="ECO:0007669"/>
    <property type="project" value="TreeGrafter"/>
</dbReference>
<name>A0A6P1Q6C6_9GAMM</name>
<keyword evidence="2" id="KW-1133">Transmembrane helix</keyword>
<evidence type="ECO:0000313" key="4">
    <source>
        <dbReference type="EMBL" id="QHM73335.1"/>
    </source>
</evidence>
<keyword evidence="5" id="KW-1185">Reference proteome</keyword>
<feature type="region of interest" description="Disordered" evidence="1">
    <location>
        <begin position="387"/>
        <end position="415"/>
    </location>
</feature>
<evidence type="ECO:0000256" key="2">
    <source>
        <dbReference type="SAM" id="Phobius"/>
    </source>
</evidence>
<sequence>MPFPLLSTIFTRQIAGKETEMSRAGKIASWIIGILCLLIVVIIIVIATFDWNRLKPTINQKVSTELNRPFAIRGDLGVNWVRNRDEPGWRRWVPWPQIHAEDIMLGNPPDIPDVTMVHLQRADATISPLALLHKEIFIPWIKLQRPDARLIQTADKKNNWTFNLANSGEEEEQKQTPSAWSFRLDNILFDRGHITYRDAVNKANVKMDVDPLGKPVPYGQVAGGDDKQKGAADFVFGWRASGTYNDQQLQGSGKLGGMLSLRSKTTPFPVQAEVRNGTTRVNITGSLQDPMNLGGLDLRVRFSGDTLANLYELTGVLLPDTPPYETDGHLRVKFRDKDGAVFHYQNFNGHIGDSDIHGSLTYTQGKPRPKLSGEVESRQLRMADLGPLIGVNTGKGSEKTAKAKAQRGDTSTQPADRVLPHDRFDTKSWDVMDADVKFSGKRIEHSDSLPLSDLYTHLELKNGDLLLDPLRFGVAGGNLNATVRLEGSRTPMRGRADLHARKLHLRQLFPGVEAMQNSLGQLNGDASLNGNGNSVADLLATSNGEVKLLMNDGVISRSLMEIVGLNVGNYVVGKLFGDDEVRINCAAANLDLRNGLATSRLFVFDTTNAVINLSGNVNFANERMDLNINPESKGIRIITLRSPLYVRGTFKNPDAGVKTGPLLARGAAAVALGAVVTPAAALLALISPSDNEDNQCINVLQQMKK</sequence>
<dbReference type="InterPro" id="IPR007844">
    <property type="entry name" value="AsmA"/>
</dbReference>
<dbReference type="EMBL" id="CP028271">
    <property type="protein sequence ID" value="QHM73335.1"/>
    <property type="molecule type" value="Genomic_DNA"/>
</dbReference>
<evidence type="ECO:0000259" key="3">
    <source>
        <dbReference type="Pfam" id="PF05170"/>
    </source>
</evidence>
<proteinExistence type="predicted"/>
<dbReference type="Proteomes" id="UP000464053">
    <property type="component" value="Chromosome"/>
</dbReference>
<dbReference type="KEGG" id="mint:C7M51_03682"/>
<keyword evidence="2" id="KW-0812">Transmembrane</keyword>
<dbReference type="InterPro" id="IPR052894">
    <property type="entry name" value="AsmA-related"/>
</dbReference>
<dbReference type="PANTHER" id="PTHR30441">
    <property type="entry name" value="DUF748 DOMAIN-CONTAINING PROTEIN"/>
    <property type="match status" value="1"/>
</dbReference>
<feature type="transmembrane region" description="Helical" evidence="2">
    <location>
        <begin position="27"/>
        <end position="49"/>
    </location>
</feature>
<keyword evidence="2" id="KW-0472">Membrane</keyword>
<evidence type="ECO:0000256" key="1">
    <source>
        <dbReference type="SAM" id="MobiDB-lite"/>
    </source>
</evidence>
<dbReference type="PANTHER" id="PTHR30441:SF9">
    <property type="entry name" value="ASMA FAMILY PROTEIN YHJG"/>
    <property type="match status" value="1"/>
</dbReference>
<reference evidence="4 5" key="1">
    <citation type="submission" date="2018-03" db="EMBL/GenBank/DDBJ databases">
        <title>Pantoea intestinalis SRCM103226 isolated form the mealworm.</title>
        <authorList>
            <person name="Jeong D.-Y."/>
            <person name="Kim J.W."/>
        </authorList>
    </citation>
    <scope>NUCLEOTIDE SEQUENCE [LARGE SCALE GENOMIC DNA]</scope>
    <source>
        <strain evidence="4 5">SRCM103226</strain>
    </source>
</reference>
<accession>A0A6P1Q6C6</accession>
<dbReference type="AlphaFoldDB" id="A0A6P1Q6C6"/>
<dbReference type="GO" id="GO:0090313">
    <property type="term" value="P:regulation of protein targeting to membrane"/>
    <property type="evidence" value="ECO:0007669"/>
    <property type="project" value="TreeGrafter"/>
</dbReference>
<dbReference type="Pfam" id="PF05170">
    <property type="entry name" value="AsmA"/>
    <property type="match status" value="1"/>
</dbReference>
<gene>
    <name evidence="4" type="ORF">C7M51_03682</name>
</gene>
<feature type="domain" description="AsmA" evidence="3">
    <location>
        <begin position="21"/>
        <end position="600"/>
    </location>
</feature>
<protein>
    <recommendedName>
        <fullName evidence="3">AsmA domain-containing protein</fullName>
    </recommendedName>
</protein>
<evidence type="ECO:0000313" key="5">
    <source>
        <dbReference type="Proteomes" id="UP000464053"/>
    </source>
</evidence>
<organism evidence="4 5">
    <name type="scientific">Mixta intestinalis</name>
    <dbReference type="NCBI Taxonomy" id="1615494"/>
    <lineage>
        <taxon>Bacteria</taxon>
        <taxon>Pseudomonadati</taxon>
        <taxon>Pseudomonadota</taxon>
        <taxon>Gammaproteobacteria</taxon>
        <taxon>Enterobacterales</taxon>
        <taxon>Erwiniaceae</taxon>
        <taxon>Mixta</taxon>
    </lineage>
</organism>